<reference evidence="3 4" key="1">
    <citation type="submission" date="2017-07" db="EMBL/GenBank/DDBJ databases">
        <title>Genome sequence of the Sordaria macrospora wild type strain R19027.</title>
        <authorList>
            <person name="Nowrousian M."/>
            <person name="Teichert I."/>
            <person name="Kueck U."/>
        </authorList>
    </citation>
    <scope>NUCLEOTIDE SEQUENCE [LARGE SCALE GENOMIC DNA]</scope>
    <source>
        <strain evidence="3 4">R19027</strain>
        <tissue evidence="3">Mycelium</tissue>
    </source>
</reference>
<feature type="compositionally biased region" description="Acidic residues" evidence="1">
    <location>
        <begin position="643"/>
        <end position="656"/>
    </location>
</feature>
<feature type="chain" id="PRO_5035940883" evidence="2">
    <location>
        <begin position="25"/>
        <end position="737"/>
    </location>
</feature>
<keyword evidence="2" id="KW-0732">Signal</keyword>
<dbReference type="EMBL" id="NMPR01000006">
    <property type="protein sequence ID" value="KAA8636160.1"/>
    <property type="molecule type" value="Genomic_DNA"/>
</dbReference>
<feature type="region of interest" description="Disordered" evidence="1">
    <location>
        <begin position="234"/>
        <end position="255"/>
    </location>
</feature>
<evidence type="ECO:0000313" key="4">
    <source>
        <dbReference type="Proteomes" id="UP000433876"/>
    </source>
</evidence>
<feature type="compositionally biased region" description="Basic residues" evidence="1">
    <location>
        <begin position="299"/>
        <end position="310"/>
    </location>
</feature>
<feature type="compositionally biased region" description="Low complexity" evidence="1">
    <location>
        <begin position="512"/>
        <end position="527"/>
    </location>
</feature>
<dbReference type="AlphaFoldDB" id="A0A8S9A4S0"/>
<feature type="region of interest" description="Disordered" evidence="1">
    <location>
        <begin position="297"/>
        <end position="319"/>
    </location>
</feature>
<feature type="signal peptide" evidence="2">
    <location>
        <begin position="1"/>
        <end position="24"/>
    </location>
</feature>
<accession>A0A8S9A4S0</accession>
<feature type="region of interest" description="Disordered" evidence="1">
    <location>
        <begin position="419"/>
        <end position="442"/>
    </location>
</feature>
<dbReference type="VEuPathDB" id="FungiDB:SMAC_03552"/>
<evidence type="ECO:0000256" key="2">
    <source>
        <dbReference type="SAM" id="SignalP"/>
    </source>
</evidence>
<feature type="compositionally biased region" description="Low complexity" evidence="1">
    <location>
        <begin position="490"/>
        <end position="504"/>
    </location>
</feature>
<feature type="region of interest" description="Disordered" evidence="1">
    <location>
        <begin position="637"/>
        <end position="656"/>
    </location>
</feature>
<feature type="compositionally biased region" description="Low complexity" evidence="1">
    <location>
        <begin position="419"/>
        <end position="439"/>
    </location>
</feature>
<gene>
    <name evidence="3" type="ORF">SMACR_03552</name>
</gene>
<protein>
    <submittedName>
        <fullName evidence="3">Uncharacterized protein</fullName>
    </submittedName>
</protein>
<feature type="region of interest" description="Disordered" evidence="1">
    <location>
        <begin position="490"/>
        <end position="527"/>
    </location>
</feature>
<dbReference type="Proteomes" id="UP000433876">
    <property type="component" value="Unassembled WGS sequence"/>
</dbReference>
<proteinExistence type="predicted"/>
<sequence length="737" mass="77333">MQLLATGLLGYIIPLLCLLGLCHAIEPTTDCPSDGDPCLQGVTDPYWGPAFTDRTANAKADCSRFQEDTLYGHTARTRVKTLTLTVRPTITTTTALETYYPEDTITATTETTSTESYSPNYTPSTPFSYTPCAFDPLNGGLFDLLGPNGQIVVKSRYDPNGKAVEFRAGVSEGDGNSDSENFPGYRFYSPPNATTNVFDIIIPAGPATGTGTGKEKTKYLAVFSSGAVGFVDRSSNGQTYVPSPSSSTDGGSDGEGGQYVTTIWSVQCNGFATAGILGGIRFDFGIRDNGELTVGSYRAGRRGRSQRKDRRQSPLQSVPGGFWIIPKAGVVPPVGDIPSGEGEGGACMEPEEKVKKVESASSQCGSEDWREYFVPKFDFEDECRFLHKCWATCTQTMTSCNEAFLSLLLGTCDSSIPSTSSSPSNSPSSPSTLSSPSPSNGGLTDTTNLTACHNLAHFTHYYLSSTPHAFAVYASVYSQVCVVTDDSVVSSTSSTSSTTSNTCTLYGPDTPPTSGSGDSNNNNTSTTDNPNYYCSGTVSHPYMTSCPIGTSTSPTKKGSTCVDLASDPELCGHCNYQCPAGSKCVNGACSSVSCKGRGVSTCGDWSTNVGASCGTGWEKEEGNCMCVAAVKSMSIDSMSGGDGAEDGDGDGDGDGDWDGNEEEEGFCVDSAMPCKLLKGCERNGQCVLGSVCVKGCCSGKGVCVETDWRVNAGGDGGKRVFGTVVGGDTLGRKFDGW</sequence>
<comment type="caution">
    <text evidence="3">The sequence shown here is derived from an EMBL/GenBank/DDBJ whole genome shotgun (WGS) entry which is preliminary data.</text>
</comment>
<name>A0A8S9A4S0_SORMA</name>
<evidence type="ECO:0000256" key="1">
    <source>
        <dbReference type="SAM" id="MobiDB-lite"/>
    </source>
</evidence>
<evidence type="ECO:0000313" key="3">
    <source>
        <dbReference type="EMBL" id="KAA8636160.1"/>
    </source>
</evidence>
<organism evidence="3 4">
    <name type="scientific">Sordaria macrospora</name>
    <dbReference type="NCBI Taxonomy" id="5147"/>
    <lineage>
        <taxon>Eukaryota</taxon>
        <taxon>Fungi</taxon>
        <taxon>Dikarya</taxon>
        <taxon>Ascomycota</taxon>
        <taxon>Pezizomycotina</taxon>
        <taxon>Sordariomycetes</taxon>
        <taxon>Sordariomycetidae</taxon>
        <taxon>Sordariales</taxon>
        <taxon>Sordariaceae</taxon>
        <taxon>Sordaria</taxon>
    </lineage>
</organism>